<evidence type="ECO:0000256" key="1">
    <source>
        <dbReference type="ARBA" id="ARBA00023242"/>
    </source>
</evidence>
<feature type="compositionally biased region" description="Acidic residues" evidence="2">
    <location>
        <begin position="622"/>
        <end position="632"/>
    </location>
</feature>
<dbReference type="SMART" id="SM00906">
    <property type="entry name" value="Fungal_trans"/>
    <property type="match status" value="1"/>
</dbReference>
<dbReference type="InterPro" id="IPR007219">
    <property type="entry name" value="XnlR_reg_dom"/>
</dbReference>
<dbReference type="Pfam" id="PF04082">
    <property type="entry name" value="Fungal_trans"/>
    <property type="match status" value="1"/>
</dbReference>
<evidence type="ECO:0000313" key="4">
    <source>
        <dbReference type="EMBL" id="KAF7337119.1"/>
    </source>
</evidence>
<proteinExistence type="predicted"/>
<dbReference type="OrthoDB" id="4456959at2759"/>
<feature type="compositionally biased region" description="Polar residues" evidence="2">
    <location>
        <begin position="98"/>
        <end position="111"/>
    </location>
</feature>
<name>A0A8H7CGS5_9AGAR</name>
<organism evidence="4 5">
    <name type="scientific">Mycena venus</name>
    <dbReference type="NCBI Taxonomy" id="2733690"/>
    <lineage>
        <taxon>Eukaryota</taxon>
        <taxon>Fungi</taxon>
        <taxon>Dikarya</taxon>
        <taxon>Basidiomycota</taxon>
        <taxon>Agaricomycotina</taxon>
        <taxon>Agaricomycetes</taxon>
        <taxon>Agaricomycetidae</taxon>
        <taxon>Agaricales</taxon>
        <taxon>Marasmiineae</taxon>
        <taxon>Mycenaceae</taxon>
        <taxon>Mycena</taxon>
    </lineage>
</organism>
<evidence type="ECO:0000313" key="5">
    <source>
        <dbReference type="Proteomes" id="UP000620124"/>
    </source>
</evidence>
<accession>A0A8H7CGS5</accession>
<feature type="domain" description="Xylanolytic transcriptional activator regulatory" evidence="3">
    <location>
        <begin position="301"/>
        <end position="374"/>
    </location>
</feature>
<feature type="region of interest" description="Disordered" evidence="2">
    <location>
        <begin position="614"/>
        <end position="644"/>
    </location>
</feature>
<sequence>MPGNRCTNCLMMYVECTHTRAKGVASSPSGASPKTAQEYVEAILSESTVYVPSHDPDVSHRILVEVARYARNLEEKLAAIQLQTLVPLVNSPKDKSPSPRTSEGPQGTANSELPIEDALRGLTLFGANKNDRFYGQSSSVQFVKTAMKHIHGNASHVVGVQRPEFWSTQPWEMLTIEAPQQIFPENDLLKSLIKIYFEQLNPILSILHFPSFHRSVLDGLHFRDQEFGAVVLAVCSLASRYSDDPRVFLDGTDSEHSCGWKWFRQVRPHRATFSPEPSLYQLQLLVLSAVYTAGTSAPEECWILASLGIRFAQGAGAHHRQGYSHMDLLTAELYKRVFWLLVIVDTFASSFKGRPSTVKSTDFDLELPLDCDDEYWGTPNPVQPSGKLSTAAFLPCFAQLMLIFGRIQGAVYLVNGQLCSENVIAELDSLLNKWVDTIPEHLKWDPHQRNQIFLDQSAALYCAYYHSTQILIHRPFIPAPGKQATSKAGIVALDSTGTYSSQTRLPSLAICANAARSCGHVLDVQARRGRGLLSHPNVLTALFDCAVVLLVNVWAVVGGGRRSRTPDDFTRATADAQNCVRVLRLYERRWRSAGRKWDIISALLNIGKYTSDAQSLKRGRDMEEEPPSSDESEACHHPLQGSKSSTPELLALERSIQETDHLFSLPLLTEELGRLPVYDSFDYEPTFQSNEDHQPQSHLVSENGASGLELELIYRVDSTINSSSPAQEQTRIAGDAHIQVPPLSFDIPMGYGWQDWSNYLANVEGLSQVDY</sequence>
<dbReference type="Proteomes" id="UP000620124">
    <property type="component" value="Unassembled WGS sequence"/>
</dbReference>
<dbReference type="GO" id="GO:0008270">
    <property type="term" value="F:zinc ion binding"/>
    <property type="evidence" value="ECO:0007669"/>
    <property type="project" value="InterPro"/>
</dbReference>
<comment type="caution">
    <text evidence="4">The sequence shown here is derived from an EMBL/GenBank/DDBJ whole genome shotgun (WGS) entry which is preliminary data.</text>
</comment>
<dbReference type="GO" id="GO:0003700">
    <property type="term" value="F:DNA-binding transcription factor activity"/>
    <property type="evidence" value="ECO:0007669"/>
    <property type="project" value="InterPro"/>
</dbReference>
<dbReference type="GO" id="GO:0003677">
    <property type="term" value="F:DNA binding"/>
    <property type="evidence" value="ECO:0007669"/>
    <property type="project" value="InterPro"/>
</dbReference>
<reference evidence="4" key="1">
    <citation type="submission" date="2020-05" db="EMBL/GenBank/DDBJ databases">
        <title>Mycena genomes resolve the evolution of fungal bioluminescence.</title>
        <authorList>
            <person name="Tsai I.J."/>
        </authorList>
    </citation>
    <scope>NUCLEOTIDE SEQUENCE</scope>
    <source>
        <strain evidence="4">CCC161011</strain>
    </source>
</reference>
<dbReference type="AlphaFoldDB" id="A0A8H7CGS5"/>
<dbReference type="PANTHER" id="PTHR46910">
    <property type="entry name" value="TRANSCRIPTION FACTOR PDR1"/>
    <property type="match status" value="1"/>
</dbReference>
<gene>
    <name evidence="4" type="ORF">MVEN_02149600</name>
</gene>
<evidence type="ECO:0000256" key="2">
    <source>
        <dbReference type="SAM" id="MobiDB-lite"/>
    </source>
</evidence>
<dbReference type="CDD" id="cd12148">
    <property type="entry name" value="fungal_TF_MHR"/>
    <property type="match status" value="1"/>
</dbReference>
<feature type="region of interest" description="Disordered" evidence="2">
    <location>
        <begin position="89"/>
        <end position="113"/>
    </location>
</feature>
<keyword evidence="5" id="KW-1185">Reference proteome</keyword>
<dbReference type="GO" id="GO:0006351">
    <property type="term" value="P:DNA-templated transcription"/>
    <property type="evidence" value="ECO:0007669"/>
    <property type="project" value="InterPro"/>
</dbReference>
<keyword evidence="1" id="KW-0539">Nucleus</keyword>
<protein>
    <submittedName>
        <fullName evidence="4">Fungal-trans domain-containing protein</fullName>
    </submittedName>
</protein>
<dbReference type="EMBL" id="JACAZI010000022">
    <property type="protein sequence ID" value="KAF7337119.1"/>
    <property type="molecule type" value="Genomic_DNA"/>
</dbReference>
<dbReference type="PANTHER" id="PTHR46910:SF38">
    <property type="entry name" value="ZN(2)-C6 FUNGAL-TYPE DOMAIN-CONTAINING PROTEIN"/>
    <property type="match status" value="1"/>
</dbReference>
<dbReference type="InterPro" id="IPR050987">
    <property type="entry name" value="AtrR-like"/>
</dbReference>
<evidence type="ECO:0000259" key="3">
    <source>
        <dbReference type="SMART" id="SM00906"/>
    </source>
</evidence>